<keyword evidence="2" id="KW-1133">Transmembrane helix</keyword>
<keyword evidence="4" id="KW-1185">Reference proteome</keyword>
<protein>
    <submittedName>
        <fullName evidence="3">ABC-type Fe3+ transport system permease subunit</fullName>
    </submittedName>
</protein>
<evidence type="ECO:0000313" key="3">
    <source>
        <dbReference type="EMBL" id="MBB2994083.1"/>
    </source>
</evidence>
<dbReference type="AlphaFoldDB" id="A0A839QEP9"/>
<reference evidence="3 4" key="1">
    <citation type="submission" date="2020-08" db="EMBL/GenBank/DDBJ databases">
        <title>Sequencing the genomes of 1000 actinobacteria strains.</title>
        <authorList>
            <person name="Klenk H.-P."/>
        </authorList>
    </citation>
    <scope>NUCLEOTIDE SEQUENCE [LARGE SCALE GENOMIC DNA]</scope>
    <source>
        <strain evidence="3 4">DSM 22826</strain>
    </source>
</reference>
<organism evidence="3 4">
    <name type="scientific">Paeniglutamicibacter cryotolerans</name>
    <dbReference type="NCBI Taxonomy" id="670079"/>
    <lineage>
        <taxon>Bacteria</taxon>
        <taxon>Bacillati</taxon>
        <taxon>Actinomycetota</taxon>
        <taxon>Actinomycetes</taxon>
        <taxon>Micrococcales</taxon>
        <taxon>Micrococcaceae</taxon>
        <taxon>Paeniglutamicibacter</taxon>
    </lineage>
</organism>
<evidence type="ECO:0000313" key="4">
    <source>
        <dbReference type="Proteomes" id="UP000523000"/>
    </source>
</evidence>
<feature type="region of interest" description="Disordered" evidence="1">
    <location>
        <begin position="70"/>
        <end position="99"/>
    </location>
</feature>
<gene>
    <name evidence="3" type="ORF">E9229_000274</name>
</gene>
<keyword evidence="2" id="KW-0812">Transmembrane</keyword>
<accession>A0A839QEP9</accession>
<name>A0A839QEP9_9MICC</name>
<keyword evidence="2" id="KW-0472">Membrane</keyword>
<comment type="caution">
    <text evidence="3">The sequence shown here is derived from an EMBL/GenBank/DDBJ whole genome shotgun (WGS) entry which is preliminary data.</text>
</comment>
<sequence length="99" mass="10806">MATEFDSQLIESVTVRRNRLSDALLYGSNSTERRWKSTARSFVFSIVAAALIAAICVGVAFVGNLMANQQRQQQEREQKLNSAPLHVPATPASTDPTGI</sequence>
<dbReference type="EMBL" id="JACHVS010000001">
    <property type="protein sequence ID" value="MBB2994083.1"/>
    <property type="molecule type" value="Genomic_DNA"/>
</dbReference>
<evidence type="ECO:0000256" key="1">
    <source>
        <dbReference type="SAM" id="MobiDB-lite"/>
    </source>
</evidence>
<dbReference type="RefSeq" id="WP_183509457.1">
    <property type="nucleotide sequence ID" value="NZ_BAABGK010000106.1"/>
</dbReference>
<dbReference type="Proteomes" id="UP000523000">
    <property type="component" value="Unassembled WGS sequence"/>
</dbReference>
<feature type="transmembrane region" description="Helical" evidence="2">
    <location>
        <begin position="42"/>
        <end position="67"/>
    </location>
</feature>
<proteinExistence type="predicted"/>
<evidence type="ECO:0000256" key="2">
    <source>
        <dbReference type="SAM" id="Phobius"/>
    </source>
</evidence>